<evidence type="ECO:0000313" key="4">
    <source>
        <dbReference type="Proteomes" id="UP000694888"/>
    </source>
</evidence>
<dbReference type="RefSeq" id="XP_005094614.1">
    <property type="nucleotide sequence ID" value="XM_005094557.3"/>
</dbReference>
<feature type="region of interest" description="Disordered" evidence="2">
    <location>
        <begin position="892"/>
        <end position="911"/>
    </location>
</feature>
<feature type="compositionally biased region" description="Polar residues" evidence="2">
    <location>
        <begin position="892"/>
        <end position="904"/>
    </location>
</feature>
<organism evidence="4 5">
    <name type="scientific">Aplysia californica</name>
    <name type="common">California sea hare</name>
    <dbReference type="NCBI Taxonomy" id="6500"/>
    <lineage>
        <taxon>Eukaryota</taxon>
        <taxon>Metazoa</taxon>
        <taxon>Spiralia</taxon>
        <taxon>Lophotrochozoa</taxon>
        <taxon>Mollusca</taxon>
        <taxon>Gastropoda</taxon>
        <taxon>Heterobranchia</taxon>
        <taxon>Euthyneura</taxon>
        <taxon>Tectipleura</taxon>
        <taxon>Aplysiida</taxon>
        <taxon>Aplysioidea</taxon>
        <taxon>Aplysiidae</taxon>
        <taxon>Aplysia</taxon>
    </lineage>
</organism>
<accession>A0ABM0JIS5</accession>
<dbReference type="Proteomes" id="UP000694888">
    <property type="component" value="Unplaced"/>
</dbReference>
<dbReference type="PANTHER" id="PTHR21512">
    <property type="entry name" value="TRAFFICKING PROTEIN PARTICLE COMPLEX SUBUNIT 9"/>
    <property type="match status" value="1"/>
</dbReference>
<dbReference type="GeneID" id="101852086"/>
<comment type="similarity">
    <text evidence="1">Belongs to the NIBP family.</text>
</comment>
<evidence type="ECO:0000256" key="1">
    <source>
        <dbReference type="ARBA" id="ARBA00008459"/>
    </source>
</evidence>
<evidence type="ECO:0000259" key="3">
    <source>
        <dbReference type="Pfam" id="PF08626"/>
    </source>
</evidence>
<feature type="domain" description="Trs120/TRAPPC9 N-terminal" evidence="3">
    <location>
        <begin position="72"/>
        <end position="353"/>
    </location>
</feature>
<sequence length="1259" mass="138559">MMQYVDYNQTAEDHQSLLVLVLHVGSQLHTQQFHRAMDKISRVDCIHVQGQKRNITVRYKKNYSVEFNSWGDFQTHRKVLGLIAIGKCADHTEFEDLFASYKSVKEEYAPTIINSRLVVFGMNTDGSPLTNETENVEVTSDSDRTDSESVNSAPKDSPQMCSDSANPSDSSSLPVPERETSSKSPQNSPAELKRNGVKKSSGVANNSSSEKRSHSNSLTKEGSGAEIVFYPNLDQCADLEERIKEFVTSLYYVLEGKRLDRSFERSDKLTLLCAPFEKKDYVGVDTDTKSFRKKCMGRLRKHLGDLCLQAAMPGEAVLHYNTALDLLRGVNDFLWMGGCFEGMCCAAIVLAYPRSTPVGLKRNLSFQVKRGPPIAEGKTRAGTSYANGLDVLGDQSSQPGPNLDDVVEKYKEAITYYSKFKHAAVVEMEACLKACRLLILQRKYLQASDFLQNVVYINLPSQEDDRIQRYNTLSALYSEIGFRRKAAFFKRVSGMHCVAPDSSPSWSQCYELLLQSLEGYSLSVNPREMELGPACVFPDGCFGWPVLQYRVLHELVYSARRMSNPQIAVRHMTLLVHLMLRHLSVNEQREALTGLSTLTLKCPGTPQPLALDTGLILPPVPLLALPTVRSFRLLPPAPHLQATKIESPDSSSSSGVFIYTPLSLSNKAASDSKPDFKWVCGDVCEASLQLLNPLADELKIFYMGLMTSDEQEAEIFPANPVIPADSGLMTVKLMVRPKSAGTLKILGYTTIVYGVKSNCRLRDLVNLRPSPMSEIVIEVIPPLPHLALCCSLPKATVFSSSGNSADVVASGSATLFAGQSMEGIVTVQNTSDQLVEKLSVRINSKNDVQGSLSRVVSWVEENITSQLPIETTGQLCFSLYMHGDSDFLQPSEMVSGSGASMSPRSRSESAEVKEKSIDTVLSLQYSGGEGLTAGYCRQCSLALNIDILPSVYITRWDLQNTNDPQFCRLCLDLVNVSGHQMDLSYASDSSIVLEPHHTRRIGLEVPRLDAEQVDMSQMEQNRIPAHYRTRASPDPYSQCLARYVDIKWTMPSTKATGTVGIDYLTWTPEQLRVLLLSDIRWEVKLCGQPLLPSSRFSFQVGETVEVAVRLENTSDVGKKDSLLCIEPCQRSMGGDLGLDCSNVSVIGASVLHIAQIAAGSEVKHSCSFLFLAPGSYGLTISCRHLGEAEGVSSITVAKTTVSAVTGAPNNASRPNSISKQKSDNGHGSTTTATMKTESKLKALARHTWVYSSPVRFEVT</sequence>
<feature type="compositionally biased region" description="Polar residues" evidence="2">
    <location>
        <begin position="1205"/>
        <end position="1235"/>
    </location>
</feature>
<dbReference type="Pfam" id="PF08626">
    <property type="entry name" value="TRAPPC9-Trs120"/>
    <property type="match status" value="1"/>
</dbReference>
<gene>
    <name evidence="5" type="primary">LOC101852086</name>
</gene>
<dbReference type="InterPro" id="IPR058563">
    <property type="entry name" value="Trs120_TRAPPC9_N"/>
</dbReference>
<feature type="region of interest" description="Disordered" evidence="2">
    <location>
        <begin position="126"/>
        <end position="220"/>
    </location>
</feature>
<dbReference type="InterPro" id="IPR013935">
    <property type="entry name" value="Trs120_TRAPPC9"/>
</dbReference>
<feature type="region of interest" description="Disordered" evidence="2">
    <location>
        <begin position="1205"/>
        <end position="1236"/>
    </location>
</feature>
<protein>
    <submittedName>
        <fullName evidence="5">Trafficking protein particle complex subunit 9 isoform X1</fullName>
    </submittedName>
</protein>
<reference evidence="5" key="1">
    <citation type="submission" date="2025-08" db="UniProtKB">
        <authorList>
            <consortium name="RefSeq"/>
        </authorList>
    </citation>
    <scope>IDENTIFICATION</scope>
</reference>
<feature type="compositionally biased region" description="Polar residues" evidence="2">
    <location>
        <begin position="126"/>
        <end position="139"/>
    </location>
</feature>
<feature type="compositionally biased region" description="Low complexity" evidence="2">
    <location>
        <begin position="162"/>
        <end position="172"/>
    </location>
</feature>
<keyword evidence="4" id="KW-1185">Reference proteome</keyword>
<name>A0ABM0JIS5_APLCA</name>
<proteinExistence type="inferred from homology"/>
<dbReference type="PANTHER" id="PTHR21512:SF5">
    <property type="entry name" value="TRAFFICKING PROTEIN PARTICLE COMPLEX SUBUNIT 9"/>
    <property type="match status" value="1"/>
</dbReference>
<evidence type="ECO:0000256" key="2">
    <source>
        <dbReference type="SAM" id="MobiDB-lite"/>
    </source>
</evidence>
<evidence type="ECO:0000313" key="5">
    <source>
        <dbReference type="RefSeq" id="XP_005094614.1"/>
    </source>
</evidence>